<dbReference type="EMBL" id="CP159485">
    <property type="protein sequence ID" value="XCI29497.1"/>
    <property type="molecule type" value="Genomic_DNA"/>
</dbReference>
<name>A0AAU8HVQ7_9FIRM</name>
<reference evidence="2" key="2">
    <citation type="submission" date="2024-06" db="EMBL/GenBank/DDBJ databases">
        <authorList>
            <person name="Petrova K.O."/>
            <person name="Toshchakov S.V."/>
            <person name="Boltjanskaja Y.V."/>
            <person name="Kevbrin V.V."/>
        </authorList>
    </citation>
    <scope>NUCLEOTIDE SEQUENCE</scope>
    <source>
        <strain evidence="2">Z-710</strain>
    </source>
</reference>
<keyword evidence="1" id="KW-0472">Membrane</keyword>
<sequence length="250" mass="27036">MEKIKLALLGIPLGISLVLPGLSFGTVALLLKVYDRILAAIKNFNLRFLWPIGVGVAGGILASSHLIAFILANYHNLTYAFLMGLILVSVRVTLNEVEKFAKVDSLFVIIGFFIAYYFGKESLEHGMLIYLPISISLVISGILSSSAMILPGISGATMLIMLGIYDDVLKAVNTFDVRLLFFFAIGVGLGLILFSWLLTYLLKSYRSRVMLFLSGLIVGSATMVVPTSIGVGEVILFCIGGALAYIGTNR</sequence>
<reference evidence="2" key="1">
    <citation type="journal article" date="2018" name="Antonie Van Leeuwenhoek">
        <title>Proteinivorax hydrogeniformans sp. nov., an anaerobic, haloalkaliphilic bacterium fermenting proteinaceous compounds with high hydrogen production.</title>
        <authorList>
            <person name="Boltyanskaya Y."/>
            <person name="Detkova E."/>
            <person name="Pimenov N."/>
            <person name="Kevbrin V."/>
        </authorList>
    </citation>
    <scope>NUCLEOTIDE SEQUENCE</scope>
    <source>
        <strain evidence="2">Z-710</strain>
    </source>
</reference>
<dbReference type="RefSeq" id="WP_353894045.1">
    <property type="nucleotide sequence ID" value="NZ_CP159485.1"/>
</dbReference>
<keyword evidence="1" id="KW-1133">Transmembrane helix</keyword>
<accession>A0AAU8HVQ7</accession>
<gene>
    <name evidence="2" type="ORF">PRVXH_000820</name>
</gene>
<dbReference type="InterPro" id="IPR007163">
    <property type="entry name" value="VCA0040-like"/>
</dbReference>
<organism evidence="2">
    <name type="scientific">Proteinivorax hydrogeniformans</name>
    <dbReference type="NCBI Taxonomy" id="1826727"/>
    <lineage>
        <taxon>Bacteria</taxon>
        <taxon>Bacillati</taxon>
        <taxon>Bacillota</taxon>
        <taxon>Clostridia</taxon>
        <taxon>Eubacteriales</taxon>
        <taxon>Proteinivoracaceae</taxon>
        <taxon>Proteinivorax</taxon>
    </lineage>
</organism>
<feature type="transmembrane region" description="Helical" evidence="1">
    <location>
        <begin position="209"/>
        <end position="225"/>
    </location>
</feature>
<feature type="transmembrane region" description="Helical" evidence="1">
    <location>
        <begin position="100"/>
        <end position="118"/>
    </location>
</feature>
<evidence type="ECO:0000256" key="1">
    <source>
        <dbReference type="SAM" id="Phobius"/>
    </source>
</evidence>
<feature type="transmembrane region" description="Helical" evidence="1">
    <location>
        <begin position="130"/>
        <end position="160"/>
    </location>
</feature>
<dbReference type="PANTHER" id="PTHR37308:SF1">
    <property type="entry name" value="POLYPRENYL-PHOSPHATE TRANSPORTER"/>
    <property type="match status" value="1"/>
</dbReference>
<proteinExistence type="predicted"/>
<feature type="transmembrane region" description="Helical" evidence="1">
    <location>
        <begin position="49"/>
        <end position="70"/>
    </location>
</feature>
<dbReference type="AlphaFoldDB" id="A0AAU8HVQ7"/>
<feature type="transmembrane region" description="Helical" evidence="1">
    <location>
        <begin position="180"/>
        <end position="202"/>
    </location>
</feature>
<dbReference type="Pfam" id="PF04018">
    <property type="entry name" value="VCA0040-like"/>
    <property type="match status" value="1"/>
</dbReference>
<evidence type="ECO:0000313" key="2">
    <source>
        <dbReference type="EMBL" id="XCI29497.1"/>
    </source>
</evidence>
<keyword evidence="1" id="KW-0812">Transmembrane</keyword>
<dbReference type="PANTHER" id="PTHR37308">
    <property type="entry name" value="INTEGRAL MEMBRANE PROTEIN"/>
    <property type="match status" value="1"/>
</dbReference>
<protein>
    <submittedName>
        <fullName evidence="2">DUF368 domain-containing protein</fullName>
    </submittedName>
</protein>
<feature type="transmembrane region" description="Helical" evidence="1">
    <location>
        <begin position="77"/>
        <end position="94"/>
    </location>
</feature>